<proteinExistence type="predicted"/>
<organism evidence="1 2">
    <name type="scientific">Chiloscyllium punctatum</name>
    <name type="common">Brownbanded bambooshark</name>
    <name type="synonym">Hemiscyllium punctatum</name>
    <dbReference type="NCBI Taxonomy" id="137246"/>
    <lineage>
        <taxon>Eukaryota</taxon>
        <taxon>Metazoa</taxon>
        <taxon>Chordata</taxon>
        <taxon>Craniata</taxon>
        <taxon>Vertebrata</taxon>
        <taxon>Chondrichthyes</taxon>
        <taxon>Elasmobranchii</taxon>
        <taxon>Galeomorphii</taxon>
        <taxon>Galeoidea</taxon>
        <taxon>Orectolobiformes</taxon>
        <taxon>Hemiscylliidae</taxon>
        <taxon>Chiloscyllium</taxon>
    </lineage>
</organism>
<protein>
    <submittedName>
        <fullName evidence="1">Uncharacterized protein</fullName>
    </submittedName>
</protein>
<gene>
    <name evidence="1" type="ORF">chiPu_0023237</name>
</gene>
<keyword evidence="2" id="KW-1185">Reference proteome</keyword>
<dbReference type="AlphaFoldDB" id="A0A401T868"/>
<reference evidence="1 2" key="1">
    <citation type="journal article" date="2018" name="Nat. Ecol. Evol.">
        <title>Shark genomes provide insights into elasmobranch evolution and the origin of vertebrates.</title>
        <authorList>
            <person name="Hara Y"/>
            <person name="Yamaguchi K"/>
            <person name="Onimaru K"/>
            <person name="Kadota M"/>
            <person name="Koyanagi M"/>
            <person name="Keeley SD"/>
            <person name="Tatsumi K"/>
            <person name="Tanaka K"/>
            <person name="Motone F"/>
            <person name="Kageyama Y"/>
            <person name="Nozu R"/>
            <person name="Adachi N"/>
            <person name="Nishimura O"/>
            <person name="Nakagawa R"/>
            <person name="Tanegashima C"/>
            <person name="Kiyatake I"/>
            <person name="Matsumoto R"/>
            <person name="Murakumo K"/>
            <person name="Nishida K"/>
            <person name="Terakita A"/>
            <person name="Kuratani S"/>
            <person name="Sato K"/>
            <person name="Hyodo S Kuraku.S."/>
        </authorList>
    </citation>
    <scope>NUCLEOTIDE SEQUENCE [LARGE SCALE GENOMIC DNA]</scope>
</reference>
<evidence type="ECO:0000313" key="2">
    <source>
        <dbReference type="Proteomes" id="UP000287033"/>
    </source>
</evidence>
<comment type="caution">
    <text evidence="1">The sequence shown here is derived from an EMBL/GenBank/DDBJ whole genome shotgun (WGS) entry which is preliminary data.</text>
</comment>
<name>A0A401T868_CHIPU</name>
<dbReference type="Proteomes" id="UP000287033">
    <property type="component" value="Unassembled WGS sequence"/>
</dbReference>
<sequence length="77" mass="8302">MGTQSGGGTGRMTLRPPIRIRELPMWAGTGGLRQSGFGGNLTDMPTVQWDGVIHDGGRPNVTHRVRRCTLSDGQTIQ</sequence>
<evidence type="ECO:0000313" key="1">
    <source>
        <dbReference type="EMBL" id="GCC38802.1"/>
    </source>
</evidence>
<dbReference type="EMBL" id="BEZZ01017721">
    <property type="protein sequence ID" value="GCC38802.1"/>
    <property type="molecule type" value="Genomic_DNA"/>
</dbReference>
<accession>A0A401T868</accession>